<protein>
    <submittedName>
        <fullName evidence="2">Uncharacterized protein</fullName>
    </submittedName>
</protein>
<comment type="caution">
    <text evidence="2">The sequence shown here is derived from an EMBL/GenBank/DDBJ whole genome shotgun (WGS) entry which is preliminary data.</text>
</comment>
<accession>A0A2H0TQJ6</accession>
<keyword evidence="1" id="KW-0472">Membrane</keyword>
<gene>
    <name evidence="2" type="ORF">COU35_02565</name>
</gene>
<feature type="transmembrane region" description="Helical" evidence="1">
    <location>
        <begin position="12"/>
        <end position="30"/>
    </location>
</feature>
<dbReference type="EMBL" id="PFCB01000021">
    <property type="protein sequence ID" value="PIR74440.1"/>
    <property type="molecule type" value="Genomic_DNA"/>
</dbReference>
<evidence type="ECO:0000313" key="3">
    <source>
        <dbReference type="Proteomes" id="UP000230154"/>
    </source>
</evidence>
<name>A0A2H0TQJ6_9BACT</name>
<dbReference type="AlphaFoldDB" id="A0A2H0TQJ6"/>
<evidence type="ECO:0000313" key="2">
    <source>
        <dbReference type="EMBL" id="PIR74440.1"/>
    </source>
</evidence>
<keyword evidence="1" id="KW-0812">Transmembrane</keyword>
<reference evidence="3" key="1">
    <citation type="submission" date="2017-09" db="EMBL/GenBank/DDBJ databases">
        <title>Depth-based differentiation of microbial function through sediment-hosted aquifers and enrichment of novel symbionts in the deep terrestrial subsurface.</title>
        <authorList>
            <person name="Probst A.J."/>
            <person name="Ladd B."/>
            <person name="Jarett J.K."/>
            <person name="Geller-Mcgrath D.E."/>
            <person name="Sieber C.M.K."/>
            <person name="Emerson J.B."/>
            <person name="Anantharaman K."/>
            <person name="Thomas B.C."/>
            <person name="Malmstrom R."/>
            <person name="Stieglmeier M."/>
            <person name="Klingl A."/>
            <person name="Woyke T."/>
            <person name="Ryan C.M."/>
            <person name="Banfield J.F."/>
        </authorList>
    </citation>
    <scope>NUCLEOTIDE SEQUENCE [LARGE SCALE GENOMIC DNA]</scope>
</reference>
<sequence>MLLSSSQDLLYIVLAICIVWFTIFLCWLLYQAARMMRNANEVIETVTHKLELINDAVQFMREKFDGMSKHMGIVSSMVGGMADKLVFSKLSSKLEEKISANDKKTKKKRK</sequence>
<organism evidence="2 3">
    <name type="scientific">Candidatus Magasanikbacteria bacterium CG10_big_fil_rev_8_21_14_0_10_47_10</name>
    <dbReference type="NCBI Taxonomy" id="1974652"/>
    <lineage>
        <taxon>Bacteria</taxon>
        <taxon>Candidatus Magasanikiibacteriota</taxon>
    </lineage>
</organism>
<proteinExistence type="predicted"/>
<keyword evidence="1" id="KW-1133">Transmembrane helix</keyword>
<dbReference type="Proteomes" id="UP000230154">
    <property type="component" value="Unassembled WGS sequence"/>
</dbReference>
<evidence type="ECO:0000256" key="1">
    <source>
        <dbReference type="SAM" id="Phobius"/>
    </source>
</evidence>